<keyword evidence="3" id="KW-1185">Reference proteome</keyword>
<organism evidence="2 3">
    <name type="scientific">Acidihalobacter ferrooxydans</name>
    <dbReference type="NCBI Taxonomy" id="1765967"/>
    <lineage>
        <taxon>Bacteria</taxon>
        <taxon>Pseudomonadati</taxon>
        <taxon>Pseudomonadota</taxon>
        <taxon>Gammaproteobacteria</taxon>
        <taxon>Chromatiales</taxon>
        <taxon>Ectothiorhodospiraceae</taxon>
        <taxon>Acidihalobacter</taxon>
    </lineage>
</organism>
<feature type="region of interest" description="Disordered" evidence="1">
    <location>
        <begin position="39"/>
        <end position="72"/>
    </location>
</feature>
<evidence type="ECO:0000256" key="1">
    <source>
        <dbReference type="SAM" id="MobiDB-lite"/>
    </source>
</evidence>
<dbReference type="Proteomes" id="UP000243807">
    <property type="component" value="Chromosome"/>
</dbReference>
<protein>
    <recommendedName>
        <fullName evidence="4">Host attachment protein</fullName>
    </recommendedName>
</protein>
<dbReference type="OrthoDB" id="329419at2"/>
<feature type="compositionally biased region" description="Basic and acidic residues" evidence="1">
    <location>
        <begin position="62"/>
        <end position="72"/>
    </location>
</feature>
<gene>
    <name evidence="2" type="ORF">BW247_04120</name>
</gene>
<dbReference type="InterPro" id="IPR019291">
    <property type="entry name" value="Host_attachment_protein"/>
</dbReference>
<sequence>MVHTIWVLAANAGRARLFSSSSRNGTLIEQETWVDGDARRKGSDINTDRAGRAHDGSGLARHSMEPRVDPKTEEAKRFARLICERLNANAQSNGGCTRLHIAASPAFLGRLREYMSASLRGKVSSETAKDLTTLDPRSLRRHLPDFL</sequence>
<feature type="compositionally biased region" description="Basic and acidic residues" evidence="1">
    <location>
        <begin position="39"/>
        <end position="55"/>
    </location>
</feature>
<dbReference type="KEGG" id="afy:BW247_04120"/>
<evidence type="ECO:0000313" key="3">
    <source>
        <dbReference type="Proteomes" id="UP000243807"/>
    </source>
</evidence>
<dbReference type="Pfam" id="PF10116">
    <property type="entry name" value="Host_attach"/>
    <property type="match status" value="1"/>
</dbReference>
<evidence type="ECO:0008006" key="4">
    <source>
        <dbReference type="Google" id="ProtNLM"/>
    </source>
</evidence>
<accession>A0A1P8UEU7</accession>
<dbReference type="RefSeq" id="WP_076835948.1">
    <property type="nucleotide sequence ID" value="NZ_CP019434.1"/>
</dbReference>
<dbReference type="AlphaFoldDB" id="A0A1P8UEU7"/>
<evidence type="ECO:0000313" key="2">
    <source>
        <dbReference type="EMBL" id="APZ42377.1"/>
    </source>
</evidence>
<name>A0A1P8UEU7_9GAMM</name>
<dbReference type="EMBL" id="CP019434">
    <property type="protein sequence ID" value="APZ42377.1"/>
    <property type="molecule type" value="Genomic_DNA"/>
</dbReference>
<dbReference type="STRING" id="1765967.BW247_04120"/>
<reference evidence="2 3" key="1">
    <citation type="submission" date="2017-01" db="EMBL/GenBank/DDBJ databases">
        <title>Draft sequence of Acidihalobacter ferrooxidans strain DSM 14175 (strain V8).</title>
        <authorList>
            <person name="Khaleque H.N."/>
            <person name="Ramsay J.P."/>
            <person name="Murphy R.J.T."/>
            <person name="Kaksonen A.H."/>
            <person name="Boxall N.J."/>
            <person name="Watkin E.L.J."/>
        </authorList>
    </citation>
    <scope>NUCLEOTIDE SEQUENCE [LARGE SCALE GENOMIC DNA]</scope>
    <source>
        <strain evidence="2 3">V8</strain>
    </source>
</reference>
<proteinExistence type="predicted"/>